<sequence length="126" mass="14481">MSSLKQEGIKKMFKKQTDENAGTTPTIYSCFEKVSEGPKFASPSTRTALREIQASSVDHIQAARTIKVIQPTKNNADVDESDCLRRMLCGGNSICDFQKRLTKTFIRSWRNKRELHWWKLAKKTKK</sequence>
<dbReference type="Proteomes" id="UP000031668">
    <property type="component" value="Unassembled WGS sequence"/>
</dbReference>
<name>A0A0C2MU44_THEKT</name>
<proteinExistence type="predicted"/>
<evidence type="ECO:0000313" key="1">
    <source>
        <dbReference type="EMBL" id="KII67680.1"/>
    </source>
</evidence>
<gene>
    <name evidence="1" type="ORF">RF11_04556</name>
</gene>
<accession>A0A0C2MU44</accession>
<comment type="caution">
    <text evidence="1">The sequence shown here is derived from an EMBL/GenBank/DDBJ whole genome shotgun (WGS) entry which is preliminary data.</text>
</comment>
<protein>
    <submittedName>
        <fullName evidence="1">Uncharacterized protein</fullName>
    </submittedName>
</protein>
<organism evidence="1 2">
    <name type="scientific">Thelohanellus kitauei</name>
    <name type="common">Myxosporean</name>
    <dbReference type="NCBI Taxonomy" id="669202"/>
    <lineage>
        <taxon>Eukaryota</taxon>
        <taxon>Metazoa</taxon>
        <taxon>Cnidaria</taxon>
        <taxon>Myxozoa</taxon>
        <taxon>Myxosporea</taxon>
        <taxon>Bivalvulida</taxon>
        <taxon>Platysporina</taxon>
        <taxon>Myxobolidae</taxon>
        <taxon>Thelohanellus</taxon>
    </lineage>
</organism>
<evidence type="ECO:0000313" key="2">
    <source>
        <dbReference type="Proteomes" id="UP000031668"/>
    </source>
</evidence>
<reference evidence="1 2" key="1">
    <citation type="journal article" date="2014" name="Genome Biol. Evol.">
        <title>The genome of the myxosporean Thelohanellus kitauei shows adaptations to nutrient acquisition within its fish host.</title>
        <authorList>
            <person name="Yang Y."/>
            <person name="Xiong J."/>
            <person name="Zhou Z."/>
            <person name="Huo F."/>
            <person name="Miao W."/>
            <person name="Ran C."/>
            <person name="Liu Y."/>
            <person name="Zhang J."/>
            <person name="Feng J."/>
            <person name="Wang M."/>
            <person name="Wang M."/>
            <person name="Wang L."/>
            <person name="Yao B."/>
        </authorList>
    </citation>
    <scope>NUCLEOTIDE SEQUENCE [LARGE SCALE GENOMIC DNA]</scope>
    <source>
        <strain evidence="1">Wuqing</strain>
    </source>
</reference>
<dbReference type="PROSITE" id="PS51257">
    <property type="entry name" value="PROKAR_LIPOPROTEIN"/>
    <property type="match status" value="1"/>
</dbReference>
<dbReference type="EMBL" id="JWZT01003124">
    <property type="protein sequence ID" value="KII67680.1"/>
    <property type="molecule type" value="Genomic_DNA"/>
</dbReference>
<keyword evidence="2" id="KW-1185">Reference proteome</keyword>
<dbReference type="AlphaFoldDB" id="A0A0C2MU44"/>